<feature type="transmembrane region" description="Helical" evidence="1">
    <location>
        <begin position="139"/>
        <end position="160"/>
    </location>
</feature>
<feature type="transmembrane region" description="Helical" evidence="1">
    <location>
        <begin position="409"/>
        <end position="433"/>
    </location>
</feature>
<dbReference type="STRING" id="1817883.A3G31_02185"/>
<dbReference type="PANTHER" id="PTHR12993">
    <property type="entry name" value="N-ACETYLGLUCOSAMINYL-PHOSPHATIDYLINOSITOL DE-N-ACETYLASE-RELATED"/>
    <property type="match status" value="1"/>
</dbReference>
<feature type="transmembrane region" description="Helical" evidence="1">
    <location>
        <begin position="377"/>
        <end position="397"/>
    </location>
</feature>
<evidence type="ECO:0000313" key="2">
    <source>
        <dbReference type="EMBL" id="OGL54908.1"/>
    </source>
</evidence>
<feature type="transmembrane region" description="Helical" evidence="1">
    <location>
        <begin position="58"/>
        <end position="81"/>
    </location>
</feature>
<dbReference type="AlphaFoldDB" id="A0A1F7SNV0"/>
<comment type="caution">
    <text evidence="2">The sequence shown here is derived from an EMBL/GenBank/DDBJ whole genome shotgun (WGS) entry which is preliminary data.</text>
</comment>
<name>A0A1F7SNV0_9BACT</name>
<sequence length="1091" mass="127594">MLNKKKSRYLTLCVIAVAFLLFRLLVLFSDIKISDMYEERPMGFLAYNLINKEIELPFFFYLYTSNHGGHLISAILAVPFFYTFGTSLISLKLLPLCFFSLGTLMLWFLFLDTYFNRKAAVCFSCLYILSPPYFTLNNMISWALHIEINLFIIGTIFLFYKILLRNNSMEEKTLTRLYVKITFLGILLGFGMFYGYTSLITLISCFIIWHVSDKNSFPKFGYVAFSAGIIVGLFPMILYLLSAKHVNLYLYNKPYIPANTLLFLIKKFIRLIILGIPESFQFMGILLRKDISIFSAVYHIITLLSFLVLVYKNKAFIKKFLLALLPFKKFKIEPSSVSKEIILIIFTIVFLLILTVSEFGAPNFVRGTNQVYKSLNYYRYLLPLFPFLFAVISVAFDKIIFKDRKKIQTFIGVSVIVFLCLIGLYSNLAFISLNKNFASGLVHKGYWVEPYIRRFIFPNKDFDKIAAKLNNFKEEYKPLGAEDFGIKTVLDVNHNNIFQVNKVAEKIEKDCRKYFYYGAFREIASFYISKNRASLEKIFSFINKVPQEYKPFCYEALGCMARIKSKPRNTELSDIFLKNIDDDFKTYFYFGFGYSLVSLNPFYYQINGVKKEYIKDIPLEHRKYCYEGIGKGIGDSLNGVRLNLFQLEEINPKLRKYYFKELDNYADKSFYWMSGLEKEFRGSAYKGFGEAIGEVFKSSTIGDYLSNRIPGEYEAFYFEGLKKGNILIQNKEKRILVIAPHPDDEALGCAKVISDAVEKGYPAKLLLMTNGDRLFFIDKKKMYDFDHNGYIDYVDYGYIRQQETIKAMGKLGLERNNIIFLGYPDGNLWRLYNCEYDRVYYDIKKPFKMSPVITCGNTSFSPYRNAYHSLAYSDERTLYSRDYVINDLKEIFEAFRPTDIFVTSEFDTHHDHQAVPLFVRNALKDLKNLNKEFAFRIKTHRYLIHLAGKNNYPDPDNLRLGVRDDKNCNRIKWEDTITKYPPNGFIPLSSEFKKLKYEVIGCYLTQNPNTVSKVQHPCIKETKYSWMQLFVKDREEWWDLPTDFNVPLSQLDLLGKRDRIIFSIKNFLRALKLQGKRFLFNERINPQIVTS</sequence>
<keyword evidence="1" id="KW-0472">Membrane</keyword>
<proteinExistence type="predicted"/>
<evidence type="ECO:0008006" key="4">
    <source>
        <dbReference type="Google" id="ProtNLM"/>
    </source>
</evidence>
<dbReference type="InterPro" id="IPR003737">
    <property type="entry name" value="GlcNAc_PI_deacetylase-related"/>
</dbReference>
<dbReference type="Gene3D" id="3.40.50.10320">
    <property type="entry name" value="LmbE-like"/>
    <property type="match status" value="1"/>
</dbReference>
<feature type="transmembrane region" description="Helical" evidence="1">
    <location>
        <begin position="181"/>
        <end position="209"/>
    </location>
</feature>
<dbReference type="Proteomes" id="UP000178082">
    <property type="component" value="Unassembled WGS sequence"/>
</dbReference>
<feature type="transmembrane region" description="Helical" evidence="1">
    <location>
        <begin position="93"/>
        <end position="110"/>
    </location>
</feature>
<dbReference type="InterPro" id="IPR024078">
    <property type="entry name" value="LmbE-like_dom_sf"/>
</dbReference>
<evidence type="ECO:0000256" key="1">
    <source>
        <dbReference type="SAM" id="Phobius"/>
    </source>
</evidence>
<protein>
    <recommendedName>
        <fullName evidence="4">Glycosyltransferase RgtA/B/C/D-like domain-containing protein</fullName>
    </recommendedName>
</protein>
<evidence type="ECO:0000313" key="3">
    <source>
        <dbReference type="Proteomes" id="UP000178082"/>
    </source>
</evidence>
<gene>
    <name evidence="2" type="ORF">A3G31_02185</name>
</gene>
<dbReference type="InterPro" id="IPR018247">
    <property type="entry name" value="EF_Hand_1_Ca_BS"/>
</dbReference>
<dbReference type="GO" id="GO:0016811">
    <property type="term" value="F:hydrolase activity, acting on carbon-nitrogen (but not peptide) bonds, in linear amides"/>
    <property type="evidence" value="ECO:0007669"/>
    <property type="project" value="TreeGrafter"/>
</dbReference>
<feature type="transmembrane region" description="Helical" evidence="1">
    <location>
        <begin position="293"/>
        <end position="311"/>
    </location>
</feature>
<feature type="transmembrane region" description="Helical" evidence="1">
    <location>
        <begin position="221"/>
        <end position="241"/>
    </location>
</feature>
<dbReference type="Pfam" id="PF02585">
    <property type="entry name" value="PIG-L"/>
    <property type="match status" value="1"/>
</dbReference>
<reference evidence="2 3" key="1">
    <citation type="journal article" date="2016" name="Nat. Commun.">
        <title>Thousands of microbial genomes shed light on interconnected biogeochemical processes in an aquifer system.</title>
        <authorList>
            <person name="Anantharaman K."/>
            <person name="Brown C.T."/>
            <person name="Hug L.A."/>
            <person name="Sharon I."/>
            <person name="Castelle C.J."/>
            <person name="Probst A.J."/>
            <person name="Thomas B.C."/>
            <person name="Singh A."/>
            <person name="Wilkins M.J."/>
            <person name="Karaoz U."/>
            <person name="Brodie E.L."/>
            <person name="Williams K.H."/>
            <person name="Hubbard S.S."/>
            <person name="Banfield J.F."/>
        </authorList>
    </citation>
    <scope>NUCLEOTIDE SEQUENCE [LARGE SCALE GENOMIC DNA]</scope>
</reference>
<dbReference type="PROSITE" id="PS00018">
    <property type="entry name" value="EF_HAND_1"/>
    <property type="match status" value="1"/>
</dbReference>
<dbReference type="SUPFAM" id="SSF102588">
    <property type="entry name" value="LmbE-like"/>
    <property type="match status" value="1"/>
</dbReference>
<keyword evidence="1" id="KW-0812">Transmembrane</keyword>
<accession>A0A1F7SNV0</accession>
<organism evidence="2 3">
    <name type="scientific">Candidatus Schekmanbacteria bacterium RIFCSPLOWO2_12_FULL_38_15</name>
    <dbReference type="NCBI Taxonomy" id="1817883"/>
    <lineage>
        <taxon>Bacteria</taxon>
        <taxon>Candidatus Schekmaniibacteriota</taxon>
    </lineage>
</organism>
<dbReference type="PANTHER" id="PTHR12993:SF11">
    <property type="entry name" value="N-ACETYLGLUCOSAMINYL-PHOSPHATIDYLINOSITOL DE-N-ACETYLASE"/>
    <property type="match status" value="1"/>
</dbReference>
<feature type="transmembrane region" description="Helical" evidence="1">
    <location>
        <begin position="337"/>
        <end position="357"/>
    </location>
</feature>
<dbReference type="EMBL" id="MGDI01000005">
    <property type="protein sequence ID" value="OGL54908.1"/>
    <property type="molecule type" value="Genomic_DNA"/>
</dbReference>
<keyword evidence="1" id="KW-1133">Transmembrane helix</keyword>